<dbReference type="EMBL" id="CM001881">
    <property type="protein sequence ID" value="EOY20924.1"/>
    <property type="molecule type" value="Genomic_DNA"/>
</dbReference>
<reference evidence="1 2" key="1">
    <citation type="journal article" date="2013" name="Genome Biol.">
        <title>The genome sequence of the most widely cultivated cacao type and its use to identify candidate genes regulating pod color.</title>
        <authorList>
            <person name="Motamayor J.C."/>
            <person name="Mockaitis K."/>
            <person name="Schmutz J."/>
            <person name="Haiminen N."/>
            <person name="Iii D.L."/>
            <person name="Cornejo O."/>
            <person name="Findley S.D."/>
            <person name="Zheng P."/>
            <person name="Utro F."/>
            <person name="Royaert S."/>
            <person name="Saski C."/>
            <person name="Jenkins J."/>
            <person name="Podicheti R."/>
            <person name="Zhao M."/>
            <person name="Scheffler B.E."/>
            <person name="Stack J.C."/>
            <person name="Feltus F.A."/>
            <person name="Mustiga G.M."/>
            <person name="Amores F."/>
            <person name="Phillips W."/>
            <person name="Marelli J.P."/>
            <person name="May G.D."/>
            <person name="Shapiro H."/>
            <person name="Ma J."/>
            <person name="Bustamante C.D."/>
            <person name="Schnell R.J."/>
            <person name="Main D."/>
            <person name="Gilbert D."/>
            <person name="Parida L."/>
            <person name="Kuhn D.N."/>
        </authorList>
    </citation>
    <scope>NUCLEOTIDE SEQUENCE [LARGE SCALE GENOMIC DNA]</scope>
    <source>
        <strain evidence="2">cv. Matina 1-6</strain>
    </source>
</reference>
<keyword evidence="2" id="KW-1185">Reference proteome</keyword>
<organism evidence="1 2">
    <name type="scientific">Theobroma cacao</name>
    <name type="common">Cacao</name>
    <name type="synonym">Cocoa</name>
    <dbReference type="NCBI Taxonomy" id="3641"/>
    <lineage>
        <taxon>Eukaryota</taxon>
        <taxon>Viridiplantae</taxon>
        <taxon>Streptophyta</taxon>
        <taxon>Embryophyta</taxon>
        <taxon>Tracheophyta</taxon>
        <taxon>Spermatophyta</taxon>
        <taxon>Magnoliopsida</taxon>
        <taxon>eudicotyledons</taxon>
        <taxon>Gunneridae</taxon>
        <taxon>Pentapetalae</taxon>
        <taxon>rosids</taxon>
        <taxon>malvids</taxon>
        <taxon>Malvales</taxon>
        <taxon>Malvaceae</taxon>
        <taxon>Byttnerioideae</taxon>
        <taxon>Theobroma</taxon>
    </lineage>
</organism>
<evidence type="ECO:0000313" key="2">
    <source>
        <dbReference type="Proteomes" id="UP000026915"/>
    </source>
</evidence>
<dbReference type="HOGENOM" id="CLU_2459198_0_0_1"/>
<name>A0A061G1K3_THECC</name>
<sequence>MRRKINKMATNKSKTTLTYKGKTSMVQGVWTSRDKPFLGAVTWVDLVAAGRFRLDGRNVSWTMPSMVKKWGEVEFASQHFAVAQSVMGN</sequence>
<accession>A0A061G1K3</accession>
<protein>
    <submittedName>
        <fullName evidence="1">Uncharacterized protein</fullName>
    </submittedName>
</protein>
<gene>
    <name evidence="1" type="ORF">TCM_012248</name>
</gene>
<dbReference type="AlphaFoldDB" id="A0A061G1K3"/>
<evidence type="ECO:0000313" key="1">
    <source>
        <dbReference type="EMBL" id="EOY20924.1"/>
    </source>
</evidence>
<dbReference type="InParanoid" id="A0A061G1K3"/>
<dbReference type="Proteomes" id="UP000026915">
    <property type="component" value="Chromosome 3"/>
</dbReference>
<dbReference type="Gramene" id="EOY20924">
    <property type="protein sequence ID" value="EOY20924"/>
    <property type="gene ID" value="TCM_012248"/>
</dbReference>
<proteinExistence type="predicted"/>